<evidence type="ECO:0000313" key="1">
    <source>
        <dbReference type="EMBL" id="MET3587526.1"/>
    </source>
</evidence>
<sequence>MKYVGPVGIGIAAHPAAILDERQNAAQSDAWLFNSSESKTAESDDALRIRFAAETATLTSIALASDQGLEKALRHIAVMIVQSPDAMTVKPNLSFVDATLSEGNFAANAEVSSVGGIGIKANNTDVSTGKQAKTIEQAGQAVMPGAQKMVGDQPVDGNGSAGETNASAKVQIPGQLEGPHLAGATLAGVEAQ</sequence>
<keyword evidence="2" id="KW-1185">Reference proteome</keyword>
<name>A0ABV2HAF7_9HYPH</name>
<reference evidence="1 2" key="1">
    <citation type="submission" date="2024-06" db="EMBL/GenBank/DDBJ databases">
        <title>Genomic Encyclopedia of Type Strains, Phase IV (KMG-IV): sequencing the most valuable type-strain genomes for metagenomic binning, comparative biology and taxonomic classification.</title>
        <authorList>
            <person name="Goeker M."/>
        </authorList>
    </citation>
    <scope>NUCLEOTIDE SEQUENCE [LARGE SCALE GENOMIC DNA]</scope>
    <source>
        <strain evidence="1 2">DSM 105042</strain>
    </source>
</reference>
<organism evidence="1 2">
    <name type="scientific">Pseudorhizobium tarimense</name>
    <dbReference type="NCBI Taxonomy" id="1079109"/>
    <lineage>
        <taxon>Bacteria</taxon>
        <taxon>Pseudomonadati</taxon>
        <taxon>Pseudomonadota</taxon>
        <taxon>Alphaproteobacteria</taxon>
        <taxon>Hyphomicrobiales</taxon>
        <taxon>Rhizobiaceae</taxon>
        <taxon>Rhizobium/Agrobacterium group</taxon>
        <taxon>Pseudorhizobium</taxon>
    </lineage>
</organism>
<comment type="caution">
    <text evidence="1">The sequence shown here is derived from an EMBL/GenBank/DDBJ whole genome shotgun (WGS) entry which is preliminary data.</text>
</comment>
<dbReference type="Proteomes" id="UP001549031">
    <property type="component" value="Unassembled WGS sequence"/>
</dbReference>
<dbReference type="EMBL" id="JBEPLJ010000014">
    <property type="protein sequence ID" value="MET3587526.1"/>
    <property type="molecule type" value="Genomic_DNA"/>
</dbReference>
<proteinExistence type="predicted"/>
<evidence type="ECO:0000313" key="2">
    <source>
        <dbReference type="Proteomes" id="UP001549031"/>
    </source>
</evidence>
<protein>
    <submittedName>
        <fullName evidence="1">Uncharacterized protein</fullName>
    </submittedName>
</protein>
<accession>A0ABV2HAF7</accession>
<gene>
    <name evidence="1" type="ORF">ABID21_003651</name>
</gene>